<feature type="compositionally biased region" description="Basic and acidic residues" evidence="1">
    <location>
        <begin position="137"/>
        <end position="150"/>
    </location>
</feature>
<evidence type="ECO:0000256" key="1">
    <source>
        <dbReference type="SAM" id="MobiDB-lite"/>
    </source>
</evidence>
<evidence type="ECO:0000313" key="3">
    <source>
        <dbReference type="EMBL" id="QNG49482.1"/>
    </source>
</evidence>
<protein>
    <submittedName>
        <fullName evidence="2">Uncharacterized protein</fullName>
    </submittedName>
</protein>
<organism evidence="2 4">
    <name type="scientific">Sphingobium yanoikuyae</name>
    <name type="common">Sphingomonas yanoikuyae</name>
    <dbReference type="NCBI Taxonomy" id="13690"/>
    <lineage>
        <taxon>Bacteria</taxon>
        <taxon>Pseudomonadati</taxon>
        <taxon>Pseudomonadota</taxon>
        <taxon>Alphaproteobacteria</taxon>
        <taxon>Sphingomonadales</taxon>
        <taxon>Sphingomonadaceae</taxon>
        <taxon>Sphingobium</taxon>
    </lineage>
</organism>
<accession>A0A3G2UKS9</accession>
<sequence>MTTQRDMFDGDPFAPDPEPEIPAPARGSDDGDAVAPTPLAVPCGFYDRRNQPCRRLATRPILMDGKPFVHRDRLLLFCPRQCWFDDDSAVEPEPANRIVGHTGYDDEPDLHINPVTDDHDDNFDPDDPGHTQMPDYGDAHDDGDSHDYDP</sequence>
<feature type="region of interest" description="Disordered" evidence="1">
    <location>
        <begin position="1"/>
        <end position="36"/>
    </location>
</feature>
<dbReference type="RefSeq" id="WP_069336082.1">
    <property type="nucleotide sequence ID" value="NZ_CALUBW010000299.1"/>
</dbReference>
<dbReference type="EMBL" id="CP033227">
    <property type="protein sequence ID" value="AYO75787.1"/>
    <property type="molecule type" value="Genomic_DNA"/>
</dbReference>
<feature type="region of interest" description="Disordered" evidence="1">
    <location>
        <begin position="90"/>
        <end position="150"/>
    </location>
</feature>
<name>A0A3G2UKS9_SPHYA</name>
<dbReference type="Proteomes" id="UP000280708">
    <property type="component" value="Plasmid pF1"/>
</dbReference>
<reference evidence="2 4" key="1">
    <citation type="submission" date="2018-10" db="EMBL/GenBank/DDBJ databases">
        <title>Characterization and genome analysis of a novel bacterium Sphingobium yanoikuyae SJTF8 capable of degrading PAHs.</title>
        <authorList>
            <person name="Yin C."/>
            <person name="Xiong W."/>
            <person name="Liang R."/>
        </authorList>
    </citation>
    <scope>NUCLEOTIDE SEQUENCE [LARGE SCALE GENOMIC DNA]</scope>
    <source>
        <strain evidence="2 4">SJTF8</strain>
        <plasmid evidence="4">pf1</plasmid>
        <plasmid evidence="2">pF1</plasmid>
    </source>
</reference>
<geneLocation type="plasmid" evidence="3 5">
    <name>unnamed1</name>
</geneLocation>
<evidence type="ECO:0000313" key="5">
    <source>
        <dbReference type="Proteomes" id="UP000515377"/>
    </source>
</evidence>
<gene>
    <name evidence="2" type="ORF">EBF16_02115</name>
    <name evidence="3" type="ORF">H3V42_32150</name>
</gene>
<geneLocation type="plasmid" evidence="2">
    <name>pF1</name>
</geneLocation>
<proteinExistence type="predicted"/>
<evidence type="ECO:0000313" key="2">
    <source>
        <dbReference type="EMBL" id="AYO75787.1"/>
    </source>
</evidence>
<evidence type="ECO:0000313" key="4">
    <source>
        <dbReference type="Proteomes" id="UP000280708"/>
    </source>
</evidence>
<dbReference type="Proteomes" id="UP000515377">
    <property type="component" value="Plasmid unnamed1"/>
</dbReference>
<dbReference type="AlphaFoldDB" id="A0A3G2UKS9"/>
<keyword evidence="2" id="KW-0614">Plasmid</keyword>
<geneLocation type="plasmid" evidence="4">
    <name>pf1</name>
</geneLocation>
<dbReference type="EMBL" id="CP060123">
    <property type="protein sequence ID" value="QNG49482.1"/>
    <property type="molecule type" value="Genomic_DNA"/>
</dbReference>
<reference evidence="3 5" key="2">
    <citation type="submission" date="2020-07" db="EMBL/GenBank/DDBJ databases">
        <title>Whole genome sequence of Sphingobium yanoikuyae A3.</title>
        <authorList>
            <person name="Han S.-S."/>
        </authorList>
    </citation>
    <scope>NUCLEOTIDE SEQUENCE [LARGE SCALE GENOMIC DNA]</scope>
    <source>
        <strain evidence="3 5">A3</strain>
        <plasmid evidence="3 5">unnamed1</plasmid>
    </source>
</reference>